<name>A0ABT9W021_9BACI</name>
<gene>
    <name evidence="5" type="ORF">J2S11_002503</name>
</gene>
<evidence type="ECO:0000313" key="5">
    <source>
        <dbReference type="EMBL" id="MDQ0166599.1"/>
    </source>
</evidence>
<dbReference type="InterPro" id="IPR015424">
    <property type="entry name" value="PyrdxlP-dep_Trfase"/>
</dbReference>
<dbReference type="InterPro" id="IPR001597">
    <property type="entry name" value="ArAA_b-elim_lyase/Thr_aldolase"/>
</dbReference>
<evidence type="ECO:0000259" key="4">
    <source>
        <dbReference type="Pfam" id="PF01212"/>
    </source>
</evidence>
<dbReference type="Gene3D" id="3.40.640.10">
    <property type="entry name" value="Type I PLP-dependent aspartate aminotransferase-like (Major domain)"/>
    <property type="match status" value="1"/>
</dbReference>
<protein>
    <submittedName>
        <fullName evidence="5">Threonine aldolase</fullName>
        <ecNumber evidence="5">4.1.2.5</ecNumber>
    </submittedName>
</protein>
<dbReference type="SUPFAM" id="SSF53383">
    <property type="entry name" value="PLP-dependent transferases"/>
    <property type="match status" value="1"/>
</dbReference>
<dbReference type="Proteomes" id="UP001235840">
    <property type="component" value="Unassembled WGS sequence"/>
</dbReference>
<dbReference type="RefSeq" id="WP_307394928.1">
    <property type="nucleotide sequence ID" value="NZ_BAAADK010000045.1"/>
</dbReference>
<accession>A0ABT9W021</accession>
<dbReference type="PANTHER" id="PTHR48097:SF9">
    <property type="entry name" value="L-THREONINE ALDOLASE"/>
    <property type="match status" value="1"/>
</dbReference>
<comment type="similarity">
    <text evidence="2">Belongs to the threonine aldolase family.</text>
</comment>
<keyword evidence="3" id="KW-0663">Pyridoxal phosphate</keyword>
<keyword evidence="5" id="KW-0456">Lyase</keyword>
<dbReference type="PANTHER" id="PTHR48097">
    <property type="entry name" value="L-THREONINE ALDOLASE-RELATED"/>
    <property type="match status" value="1"/>
</dbReference>
<evidence type="ECO:0000256" key="2">
    <source>
        <dbReference type="ARBA" id="ARBA00006966"/>
    </source>
</evidence>
<dbReference type="Pfam" id="PF01212">
    <property type="entry name" value="Beta_elim_lyase"/>
    <property type="match status" value="1"/>
</dbReference>
<comment type="caution">
    <text evidence="5">The sequence shown here is derived from an EMBL/GenBank/DDBJ whole genome shotgun (WGS) entry which is preliminary data.</text>
</comment>
<dbReference type="PIRSF" id="PIRSF017617">
    <property type="entry name" value="Thr_aldolase"/>
    <property type="match status" value="1"/>
</dbReference>
<dbReference type="Gene3D" id="3.90.1150.10">
    <property type="entry name" value="Aspartate Aminotransferase, domain 1"/>
    <property type="match status" value="1"/>
</dbReference>
<dbReference type="EC" id="4.1.2.5" evidence="5"/>
<dbReference type="GO" id="GO:0004793">
    <property type="term" value="F:threonine aldolase activity"/>
    <property type="evidence" value="ECO:0007669"/>
    <property type="project" value="UniProtKB-EC"/>
</dbReference>
<dbReference type="InterPro" id="IPR015421">
    <property type="entry name" value="PyrdxlP-dep_Trfase_major"/>
</dbReference>
<comment type="cofactor">
    <cofactor evidence="1">
        <name>pyridoxal 5'-phosphate</name>
        <dbReference type="ChEBI" id="CHEBI:597326"/>
    </cofactor>
</comment>
<evidence type="ECO:0000256" key="3">
    <source>
        <dbReference type="ARBA" id="ARBA00022898"/>
    </source>
</evidence>
<dbReference type="EMBL" id="JAUSTY010000009">
    <property type="protein sequence ID" value="MDQ0166599.1"/>
    <property type="molecule type" value="Genomic_DNA"/>
</dbReference>
<reference evidence="5 6" key="1">
    <citation type="submission" date="2023-07" db="EMBL/GenBank/DDBJ databases">
        <title>Genomic Encyclopedia of Type Strains, Phase IV (KMG-IV): sequencing the most valuable type-strain genomes for metagenomic binning, comparative biology and taxonomic classification.</title>
        <authorList>
            <person name="Goeker M."/>
        </authorList>
    </citation>
    <scope>NUCLEOTIDE SEQUENCE [LARGE SCALE GENOMIC DNA]</scope>
    <source>
        <strain evidence="5 6">DSM 12751</strain>
    </source>
</reference>
<dbReference type="CDD" id="cd06502">
    <property type="entry name" value="TA_like"/>
    <property type="match status" value="1"/>
</dbReference>
<dbReference type="InterPro" id="IPR023603">
    <property type="entry name" value="Low_specificity_L-TA-like"/>
</dbReference>
<proteinExistence type="inferred from homology"/>
<dbReference type="NCBIfam" id="NF041359">
    <property type="entry name" value="GntG_guanitoxin"/>
    <property type="match status" value="1"/>
</dbReference>
<evidence type="ECO:0000313" key="6">
    <source>
        <dbReference type="Proteomes" id="UP001235840"/>
    </source>
</evidence>
<organism evidence="5 6">
    <name type="scientific">Caldalkalibacillus horti</name>
    <dbReference type="NCBI Taxonomy" id="77523"/>
    <lineage>
        <taxon>Bacteria</taxon>
        <taxon>Bacillati</taxon>
        <taxon>Bacillota</taxon>
        <taxon>Bacilli</taxon>
        <taxon>Bacillales</taxon>
        <taxon>Bacillaceae</taxon>
        <taxon>Caldalkalibacillus</taxon>
    </lineage>
</organism>
<sequence>MVDLRSDTVTKPTKQMRDAMYHAEVGDDVYGEDPTVNQLEVLAAEVLGKEAALFVTSGTQGNQIAVLTYTRPSEEIILEADSHLFYYEGGAVSGLAGVQTRTLHGKKGQIPIHELEAAIRGVDIHVPKTSLICLENTHNRGGGVVLPLSYMELVGDVSKRYGIPVHMDGARLWNAAVALGVEVSELTKHTDSVQVCLSKGLCAPMGSILAGPKDFIDEARYWRKRLGGGMRQAGLMAAPGIIAITEMVQRLEEDHNRAKSLAKKLTEVEGFTIQLAEVETNIILVDTKQSGLTAAEVLSILKDKYQILANSFGPYTVRLMTHREIEEEHVLKTIEAFKGIRAT</sequence>
<evidence type="ECO:0000256" key="1">
    <source>
        <dbReference type="ARBA" id="ARBA00001933"/>
    </source>
</evidence>
<dbReference type="InterPro" id="IPR015422">
    <property type="entry name" value="PyrdxlP-dep_Trfase_small"/>
</dbReference>
<feature type="domain" description="Aromatic amino acid beta-eliminating lyase/threonine aldolase" evidence="4">
    <location>
        <begin position="3"/>
        <end position="286"/>
    </location>
</feature>
<keyword evidence="6" id="KW-1185">Reference proteome</keyword>